<keyword evidence="5" id="KW-1185">Reference proteome</keyword>
<dbReference type="EMBL" id="JBHTAI010000007">
    <property type="protein sequence ID" value="MFC7149436.1"/>
    <property type="molecule type" value="Genomic_DNA"/>
</dbReference>
<dbReference type="Proteomes" id="UP001596378">
    <property type="component" value="Unassembled WGS sequence"/>
</dbReference>
<evidence type="ECO:0000313" key="4">
    <source>
        <dbReference type="EMBL" id="MFC7149436.1"/>
    </source>
</evidence>
<dbReference type="Pfam" id="PF13416">
    <property type="entry name" value="SBP_bac_8"/>
    <property type="match status" value="1"/>
</dbReference>
<proteinExistence type="inferred from homology"/>
<evidence type="ECO:0000256" key="1">
    <source>
        <dbReference type="ARBA" id="ARBA00008520"/>
    </source>
</evidence>
<sequence length="436" mass="48780">MSKFLNALDGRLRCRPLAVLWLALAAVLLPGCGAESIIDGDEVELVMEPEASEVITVWHTYSDVEMKVFEEEVIPAFEAEHPDIRVVSVKHLYEYFKGSLIAETTSGTGPDIVRMDIAWLPEFAKLGLIYPIDAYPELPRVTKLLLESALESGKYEGRYYGLPLNINTKAAIYSRELLRRAGLEKPPETMDELVALSERTGYRIGVNGINTWAVLPYFIGLGGQLTNKDYTKASGYLDSPASVGAVHTLRRLVESDLVSDDVLSGKLERWQAVLDGKLLMMDEGPWYYTILSNVEGYDYEKLQQDTVPAPFPHNPGAKGSIIGGENLVLMENSRHKQAAWTFMKWMAGAQAQRLMFKAGLLPTNAEASESEETYSPTIRPYVESLNASFLRPPVANWAKIDTAFNEMFERMLRGRVPIELGLEQLAKQIDEWLLNI</sequence>
<dbReference type="Gene3D" id="3.40.190.10">
    <property type="entry name" value="Periplasmic binding protein-like II"/>
    <property type="match status" value="2"/>
</dbReference>
<dbReference type="PANTHER" id="PTHR30061:SF50">
    <property type="entry name" value="MALTOSE_MALTODEXTRIN-BINDING PERIPLASMIC PROTEIN"/>
    <property type="match status" value="1"/>
</dbReference>
<dbReference type="SUPFAM" id="SSF53850">
    <property type="entry name" value="Periplasmic binding protein-like II"/>
    <property type="match status" value="1"/>
</dbReference>
<keyword evidence="3" id="KW-0732">Signal</keyword>
<reference evidence="5" key="1">
    <citation type="journal article" date="2019" name="Int. J. Syst. Evol. Microbiol.">
        <title>The Global Catalogue of Microorganisms (GCM) 10K type strain sequencing project: providing services to taxonomists for standard genome sequencing and annotation.</title>
        <authorList>
            <consortium name="The Broad Institute Genomics Platform"/>
            <consortium name="The Broad Institute Genome Sequencing Center for Infectious Disease"/>
            <person name="Wu L."/>
            <person name="Ma J."/>
        </authorList>
    </citation>
    <scope>NUCLEOTIDE SEQUENCE [LARGE SCALE GENOMIC DNA]</scope>
    <source>
        <strain evidence="5">KCTC 12907</strain>
    </source>
</reference>
<dbReference type="PANTHER" id="PTHR30061">
    <property type="entry name" value="MALTOSE-BINDING PERIPLASMIC PROTEIN"/>
    <property type="match status" value="1"/>
</dbReference>
<comment type="similarity">
    <text evidence="1">Belongs to the bacterial solute-binding protein 1 family.</text>
</comment>
<name>A0ABW2F8A4_9BACL</name>
<evidence type="ECO:0000313" key="5">
    <source>
        <dbReference type="Proteomes" id="UP001596378"/>
    </source>
</evidence>
<dbReference type="RefSeq" id="WP_378051528.1">
    <property type="nucleotide sequence ID" value="NZ_JBHMDN010000034.1"/>
</dbReference>
<evidence type="ECO:0000256" key="2">
    <source>
        <dbReference type="ARBA" id="ARBA00022448"/>
    </source>
</evidence>
<protein>
    <submittedName>
        <fullName evidence="4">Extracellular solute-binding protein</fullName>
    </submittedName>
</protein>
<keyword evidence="2" id="KW-0813">Transport</keyword>
<gene>
    <name evidence="4" type="ORF">ACFQMJ_12935</name>
</gene>
<comment type="caution">
    <text evidence="4">The sequence shown here is derived from an EMBL/GenBank/DDBJ whole genome shotgun (WGS) entry which is preliminary data.</text>
</comment>
<accession>A0ABW2F8A4</accession>
<dbReference type="InterPro" id="IPR006059">
    <property type="entry name" value="SBP"/>
</dbReference>
<organism evidence="4 5">
    <name type="scientific">Cohnella cellulosilytica</name>
    <dbReference type="NCBI Taxonomy" id="986710"/>
    <lineage>
        <taxon>Bacteria</taxon>
        <taxon>Bacillati</taxon>
        <taxon>Bacillota</taxon>
        <taxon>Bacilli</taxon>
        <taxon>Bacillales</taxon>
        <taxon>Paenibacillaceae</taxon>
        <taxon>Cohnella</taxon>
    </lineage>
</organism>
<evidence type="ECO:0000256" key="3">
    <source>
        <dbReference type="ARBA" id="ARBA00022729"/>
    </source>
</evidence>